<feature type="transmembrane region" description="Helical" evidence="2">
    <location>
        <begin position="89"/>
        <end position="107"/>
    </location>
</feature>
<keyword evidence="5" id="KW-1185">Reference proteome</keyword>
<evidence type="ECO:0000259" key="3">
    <source>
        <dbReference type="Pfam" id="PF20152"/>
    </source>
</evidence>
<evidence type="ECO:0000313" key="5">
    <source>
        <dbReference type="Proteomes" id="UP001383192"/>
    </source>
</evidence>
<evidence type="ECO:0000313" key="4">
    <source>
        <dbReference type="EMBL" id="KAK7030375.1"/>
    </source>
</evidence>
<feature type="transmembrane region" description="Helical" evidence="2">
    <location>
        <begin position="198"/>
        <end position="219"/>
    </location>
</feature>
<keyword evidence="2" id="KW-0472">Membrane</keyword>
<comment type="caution">
    <text evidence="4">The sequence shown here is derived from an EMBL/GenBank/DDBJ whole genome shotgun (WGS) entry which is preliminary data.</text>
</comment>
<dbReference type="AlphaFoldDB" id="A0AAW0BUA8"/>
<feature type="transmembrane region" description="Helical" evidence="2">
    <location>
        <begin position="153"/>
        <end position="178"/>
    </location>
</feature>
<feature type="transmembrane region" description="Helical" evidence="2">
    <location>
        <begin position="116"/>
        <end position="141"/>
    </location>
</feature>
<feature type="transmembrane region" description="Helical" evidence="2">
    <location>
        <begin position="12"/>
        <end position="34"/>
    </location>
</feature>
<proteinExistence type="predicted"/>
<sequence>MIGLLDKTLGGLLGGTWANSYLFMIEIIMMYQYFSRYKTDHITLKLMVLGILAVDILGVLGDYACVYLYTVTHWGDKEYLSNQYWPIPVYVVTTGISAFVVQHYLIYRYWTVSRNWLISIFLVLESWTTMAGALSTAIIIVTKSSISERGAVLIPATIWLVATAVVDVNITAVLIFEFRNMKTVFKGTQTVLNRLTSLAVKTGTPAAVAATIALIIFLNDKSSNISVAFAFCLGRIYAITLLYNLNVRSYGKGSSDNNNSYPSNPDQSRHIPLPMRGNHNESRMDGIHVQVHKTAVVQMDDQKIGDADSMDKV</sequence>
<dbReference type="InterPro" id="IPR045339">
    <property type="entry name" value="DUF6534"/>
</dbReference>
<feature type="region of interest" description="Disordered" evidence="1">
    <location>
        <begin position="254"/>
        <end position="279"/>
    </location>
</feature>
<dbReference type="Pfam" id="PF20152">
    <property type="entry name" value="DUF6534"/>
    <property type="match status" value="1"/>
</dbReference>
<keyword evidence="2" id="KW-0812">Transmembrane</keyword>
<dbReference type="Proteomes" id="UP001383192">
    <property type="component" value="Unassembled WGS sequence"/>
</dbReference>
<feature type="transmembrane region" description="Helical" evidence="2">
    <location>
        <begin position="225"/>
        <end position="245"/>
    </location>
</feature>
<protein>
    <recommendedName>
        <fullName evidence="3">DUF6534 domain-containing protein</fullName>
    </recommendedName>
</protein>
<keyword evidence="2" id="KW-1133">Transmembrane helix</keyword>
<organism evidence="4 5">
    <name type="scientific">Paramarasmius palmivorus</name>
    <dbReference type="NCBI Taxonomy" id="297713"/>
    <lineage>
        <taxon>Eukaryota</taxon>
        <taxon>Fungi</taxon>
        <taxon>Dikarya</taxon>
        <taxon>Basidiomycota</taxon>
        <taxon>Agaricomycotina</taxon>
        <taxon>Agaricomycetes</taxon>
        <taxon>Agaricomycetidae</taxon>
        <taxon>Agaricales</taxon>
        <taxon>Marasmiineae</taxon>
        <taxon>Marasmiaceae</taxon>
        <taxon>Paramarasmius</taxon>
    </lineage>
</organism>
<feature type="domain" description="DUF6534" evidence="3">
    <location>
        <begin position="163"/>
        <end position="249"/>
    </location>
</feature>
<accession>A0AAW0BUA8</accession>
<dbReference type="PANTHER" id="PTHR40465">
    <property type="entry name" value="CHROMOSOME 1, WHOLE GENOME SHOTGUN SEQUENCE"/>
    <property type="match status" value="1"/>
</dbReference>
<name>A0AAW0BUA8_9AGAR</name>
<gene>
    <name evidence="4" type="ORF">VNI00_014119</name>
</gene>
<dbReference type="PANTHER" id="PTHR40465:SF1">
    <property type="entry name" value="DUF6534 DOMAIN-CONTAINING PROTEIN"/>
    <property type="match status" value="1"/>
</dbReference>
<evidence type="ECO:0000256" key="2">
    <source>
        <dbReference type="SAM" id="Phobius"/>
    </source>
</evidence>
<dbReference type="EMBL" id="JAYKXP010000076">
    <property type="protein sequence ID" value="KAK7030375.1"/>
    <property type="molecule type" value="Genomic_DNA"/>
</dbReference>
<feature type="compositionally biased region" description="Low complexity" evidence="1">
    <location>
        <begin position="254"/>
        <end position="266"/>
    </location>
</feature>
<reference evidence="4 5" key="1">
    <citation type="submission" date="2024-01" db="EMBL/GenBank/DDBJ databases">
        <title>A draft genome for a cacao thread blight-causing isolate of Paramarasmius palmivorus.</title>
        <authorList>
            <person name="Baruah I.K."/>
            <person name="Bukari Y."/>
            <person name="Amoako-Attah I."/>
            <person name="Meinhardt L.W."/>
            <person name="Bailey B.A."/>
            <person name="Cohen S.P."/>
        </authorList>
    </citation>
    <scope>NUCLEOTIDE SEQUENCE [LARGE SCALE GENOMIC DNA]</scope>
    <source>
        <strain evidence="4 5">GH-12</strain>
    </source>
</reference>
<evidence type="ECO:0000256" key="1">
    <source>
        <dbReference type="SAM" id="MobiDB-lite"/>
    </source>
</evidence>
<feature type="transmembrane region" description="Helical" evidence="2">
    <location>
        <begin position="46"/>
        <end position="69"/>
    </location>
</feature>